<sequence length="176" mass="19339">MCMVHLSYGINPPASKQLRSETAIVAGIADATLGGGKIDWLSYADDYAKIRDEIAKAVAGFEDFNARVAKPGGFHLTPASRERRWLTPDGKARFIVNALEKDTPIARARALHGDRLMVLMTARSHDQYNTTIYALDDRYRGVYGQRRVLLINRDDIARLASPTASGWTSSPSGTMG</sequence>
<dbReference type="SUPFAM" id="SSF53706">
    <property type="entry name" value="Formate dehydrogenase/DMSO reductase, domains 1-3"/>
    <property type="match status" value="1"/>
</dbReference>
<reference evidence="1 2" key="1">
    <citation type="submission" date="2018-12" db="EMBL/GenBank/DDBJ databases">
        <authorList>
            <consortium name="Pathogen Informatics"/>
        </authorList>
    </citation>
    <scope>NUCLEOTIDE SEQUENCE [LARGE SCALE GENOMIC DNA]</scope>
    <source>
        <strain evidence="1 2">NCTC9695</strain>
    </source>
</reference>
<proteinExistence type="predicted"/>
<name>A0A3S4IZB1_CHRVL</name>
<accession>A0A3S4IZB1</accession>
<dbReference type="AlphaFoldDB" id="A0A3S4IZB1"/>
<dbReference type="EMBL" id="LR134182">
    <property type="protein sequence ID" value="VEB41860.1"/>
    <property type="molecule type" value="Genomic_DNA"/>
</dbReference>
<dbReference type="Proteomes" id="UP000275777">
    <property type="component" value="Chromosome"/>
</dbReference>
<gene>
    <name evidence="1" type="ORF">NCTC9695_02302</name>
</gene>
<protein>
    <submittedName>
        <fullName evidence="1">Putative oxidoreductase</fullName>
    </submittedName>
</protein>
<evidence type="ECO:0000313" key="2">
    <source>
        <dbReference type="Proteomes" id="UP000275777"/>
    </source>
</evidence>
<organism evidence="1 2">
    <name type="scientific">Chromobacterium violaceum</name>
    <dbReference type="NCBI Taxonomy" id="536"/>
    <lineage>
        <taxon>Bacteria</taxon>
        <taxon>Pseudomonadati</taxon>
        <taxon>Pseudomonadota</taxon>
        <taxon>Betaproteobacteria</taxon>
        <taxon>Neisseriales</taxon>
        <taxon>Chromobacteriaceae</taxon>
        <taxon>Chromobacterium</taxon>
    </lineage>
</organism>
<evidence type="ECO:0000313" key="1">
    <source>
        <dbReference type="EMBL" id="VEB41860.1"/>
    </source>
</evidence>